<organism evidence="2">
    <name type="scientific">Candidatus Kentrum sp. FW</name>
    <dbReference type="NCBI Taxonomy" id="2126338"/>
    <lineage>
        <taxon>Bacteria</taxon>
        <taxon>Pseudomonadati</taxon>
        <taxon>Pseudomonadota</taxon>
        <taxon>Gammaproteobacteria</taxon>
        <taxon>Candidatus Kentrum</taxon>
    </lineage>
</organism>
<feature type="region of interest" description="Disordered" evidence="1">
    <location>
        <begin position="196"/>
        <end position="240"/>
    </location>
</feature>
<dbReference type="EMBL" id="CAADFE010000010">
    <property type="protein sequence ID" value="VFJ66849.1"/>
    <property type="molecule type" value="Genomic_DNA"/>
</dbReference>
<evidence type="ECO:0000313" key="2">
    <source>
        <dbReference type="EMBL" id="VFJ66849.1"/>
    </source>
</evidence>
<evidence type="ECO:0000256" key="1">
    <source>
        <dbReference type="SAM" id="MobiDB-lite"/>
    </source>
</evidence>
<reference evidence="2" key="1">
    <citation type="submission" date="2019-02" db="EMBL/GenBank/DDBJ databases">
        <authorList>
            <person name="Gruber-Vodicka R. H."/>
            <person name="Seah K. B. B."/>
        </authorList>
    </citation>
    <scope>NUCLEOTIDE SEQUENCE</scope>
    <source>
        <strain evidence="2">BECK_BZ131</strain>
    </source>
</reference>
<sequence length="240" mass="26938">MKTTTTTGIKRKAETLLEHHSEIEELLIRKLSIADAARLMRQFTQGSGDYTAERHQWLGALSLEDIKRDIKENAGKSRLSRGKKPDSSVVVASVGAARDEVEQLLKKDQRDGAVQVAEYVLRHEVSGSPEDFQRFGALLAEAGLHRLAAKIVLDGLQCFPKNLPLLSSGIEHLKSIGDVDTLRKAEERYQILQLLGTRNQTGGSPKQEKTQDTWQKYSEYLNRPEYSNRPGYLNPSEKLN</sequence>
<dbReference type="AlphaFoldDB" id="A0A450TI32"/>
<accession>A0A450TI32</accession>
<protein>
    <submittedName>
        <fullName evidence="2">Uncharacterized protein</fullName>
    </submittedName>
</protein>
<name>A0A450TI32_9GAMM</name>
<proteinExistence type="predicted"/>
<gene>
    <name evidence="2" type="ORF">BECKFW1821C_GA0114237_101083</name>
</gene>